<evidence type="ECO:0000256" key="4">
    <source>
        <dbReference type="ARBA" id="ARBA00023062"/>
    </source>
</evidence>
<evidence type="ECO:0000313" key="7">
    <source>
        <dbReference type="EMBL" id="CAF4340229.1"/>
    </source>
</evidence>
<dbReference type="GO" id="GO:0071949">
    <property type="term" value="F:FAD binding"/>
    <property type="evidence" value="ECO:0007669"/>
    <property type="project" value="TreeGrafter"/>
</dbReference>
<dbReference type="PANTHER" id="PTHR13914:SF0">
    <property type="entry name" value="PROLINE DEHYDROGENASE 1, MITOCHONDRIAL"/>
    <property type="match status" value="1"/>
</dbReference>
<comment type="caution">
    <text evidence="7">The sequence shown here is derived from an EMBL/GenBank/DDBJ whole genome shotgun (WGS) entry which is preliminary data.</text>
</comment>
<sequence>LANSGYKTYKYLPYGPIEALVPYLFRRAQENRSIFLKADKDRRFHLKALKDRMINSKN</sequence>
<dbReference type="GO" id="GO:0010133">
    <property type="term" value="P:L-proline catabolic process to L-glutamate"/>
    <property type="evidence" value="ECO:0007669"/>
    <property type="project" value="TreeGrafter"/>
</dbReference>
<dbReference type="AlphaFoldDB" id="A0A820K8Z7"/>
<comment type="cofactor">
    <cofactor evidence="5">
        <name>FAD</name>
        <dbReference type="ChEBI" id="CHEBI:57692"/>
    </cofactor>
</comment>
<keyword evidence="3 5" id="KW-0560">Oxidoreductase</keyword>
<reference evidence="7" key="1">
    <citation type="submission" date="2021-02" db="EMBL/GenBank/DDBJ databases">
        <authorList>
            <person name="Nowell W R."/>
        </authorList>
    </citation>
    <scope>NUCLEOTIDE SEQUENCE</scope>
</reference>
<keyword evidence="4 5" id="KW-0642">Proline metabolism</keyword>
<comment type="function">
    <text evidence="5">Converts proline to delta-1-pyrroline-5-carboxylate.</text>
</comment>
<feature type="non-terminal residue" evidence="7">
    <location>
        <position position="1"/>
    </location>
</feature>
<protein>
    <recommendedName>
        <fullName evidence="5">Proline dehydrogenase</fullName>
        <ecNumber evidence="5">1.5.5.2</ecNumber>
    </recommendedName>
</protein>
<dbReference type="EMBL" id="CAJOBB010017547">
    <property type="protein sequence ID" value="CAF4340229.1"/>
    <property type="molecule type" value="Genomic_DNA"/>
</dbReference>
<accession>A0A820K8Z7</accession>
<evidence type="ECO:0000259" key="6">
    <source>
        <dbReference type="Pfam" id="PF01619"/>
    </source>
</evidence>
<evidence type="ECO:0000256" key="3">
    <source>
        <dbReference type="ARBA" id="ARBA00023002"/>
    </source>
</evidence>
<keyword evidence="5" id="KW-0274">FAD</keyword>
<dbReference type="EC" id="1.5.5.2" evidence="5"/>
<dbReference type="Pfam" id="PF01619">
    <property type="entry name" value="Pro_dh"/>
    <property type="match status" value="1"/>
</dbReference>
<feature type="domain" description="Proline dehydrogenase" evidence="6">
    <location>
        <begin position="1"/>
        <end position="33"/>
    </location>
</feature>
<organism evidence="7 8">
    <name type="scientific">Adineta steineri</name>
    <dbReference type="NCBI Taxonomy" id="433720"/>
    <lineage>
        <taxon>Eukaryota</taxon>
        <taxon>Metazoa</taxon>
        <taxon>Spiralia</taxon>
        <taxon>Gnathifera</taxon>
        <taxon>Rotifera</taxon>
        <taxon>Eurotatoria</taxon>
        <taxon>Bdelloidea</taxon>
        <taxon>Adinetida</taxon>
        <taxon>Adinetidae</taxon>
        <taxon>Adineta</taxon>
    </lineage>
</organism>
<dbReference type="SUPFAM" id="SSF51730">
    <property type="entry name" value="FAD-linked oxidoreductase"/>
    <property type="match status" value="1"/>
</dbReference>
<gene>
    <name evidence="7" type="ORF">KXQ929_LOCUS47666</name>
</gene>
<dbReference type="GO" id="GO:0004657">
    <property type="term" value="F:proline dehydrogenase activity"/>
    <property type="evidence" value="ECO:0007669"/>
    <property type="project" value="UniProtKB-EC"/>
</dbReference>
<dbReference type="Proteomes" id="UP000663868">
    <property type="component" value="Unassembled WGS sequence"/>
</dbReference>
<evidence type="ECO:0000256" key="2">
    <source>
        <dbReference type="ARBA" id="ARBA00005869"/>
    </source>
</evidence>
<dbReference type="InterPro" id="IPR002872">
    <property type="entry name" value="Proline_DH_dom"/>
</dbReference>
<comment type="catalytic activity">
    <reaction evidence="5">
        <text>L-proline + a quinone = (S)-1-pyrroline-5-carboxylate + a quinol + H(+)</text>
        <dbReference type="Rhea" id="RHEA:23784"/>
        <dbReference type="ChEBI" id="CHEBI:15378"/>
        <dbReference type="ChEBI" id="CHEBI:17388"/>
        <dbReference type="ChEBI" id="CHEBI:24646"/>
        <dbReference type="ChEBI" id="CHEBI:60039"/>
        <dbReference type="ChEBI" id="CHEBI:132124"/>
        <dbReference type="EC" id="1.5.5.2"/>
    </reaction>
</comment>
<evidence type="ECO:0000313" key="8">
    <source>
        <dbReference type="Proteomes" id="UP000663868"/>
    </source>
</evidence>
<proteinExistence type="inferred from homology"/>
<dbReference type="InterPro" id="IPR015659">
    <property type="entry name" value="Proline_oxidase"/>
</dbReference>
<name>A0A820K8Z7_9BILA</name>
<comment type="similarity">
    <text evidence="2 5">Belongs to the proline oxidase family.</text>
</comment>
<dbReference type="GO" id="GO:0005739">
    <property type="term" value="C:mitochondrion"/>
    <property type="evidence" value="ECO:0007669"/>
    <property type="project" value="TreeGrafter"/>
</dbReference>
<dbReference type="InterPro" id="IPR029041">
    <property type="entry name" value="FAD-linked_oxidoreductase-like"/>
</dbReference>
<evidence type="ECO:0000256" key="1">
    <source>
        <dbReference type="ARBA" id="ARBA00004739"/>
    </source>
</evidence>
<comment type="pathway">
    <text evidence="1">Amino-acid degradation; L-proline degradation into L-glutamate; L-glutamate from L-proline: step 1/2.</text>
</comment>
<dbReference type="Gene3D" id="3.20.20.220">
    <property type="match status" value="1"/>
</dbReference>
<dbReference type="PANTHER" id="PTHR13914">
    <property type="entry name" value="PROLINE OXIDASE"/>
    <property type="match status" value="1"/>
</dbReference>
<keyword evidence="5" id="KW-0285">Flavoprotein</keyword>
<evidence type="ECO:0000256" key="5">
    <source>
        <dbReference type="RuleBase" id="RU364054"/>
    </source>
</evidence>